<keyword evidence="1" id="KW-0732">Signal</keyword>
<dbReference type="AlphaFoldDB" id="A0A933LQ86"/>
<organism evidence="2 3">
    <name type="scientific">Tectimicrobiota bacterium</name>
    <dbReference type="NCBI Taxonomy" id="2528274"/>
    <lineage>
        <taxon>Bacteria</taxon>
        <taxon>Pseudomonadati</taxon>
        <taxon>Nitrospinota/Tectimicrobiota group</taxon>
        <taxon>Candidatus Tectimicrobiota</taxon>
    </lineage>
</organism>
<dbReference type="Proteomes" id="UP000772181">
    <property type="component" value="Unassembled WGS sequence"/>
</dbReference>
<protein>
    <submittedName>
        <fullName evidence="2">Uncharacterized protein</fullName>
    </submittedName>
</protein>
<feature type="signal peptide" evidence="1">
    <location>
        <begin position="1"/>
        <end position="19"/>
    </location>
</feature>
<evidence type="ECO:0000256" key="1">
    <source>
        <dbReference type="SAM" id="SignalP"/>
    </source>
</evidence>
<comment type="caution">
    <text evidence="2">The sequence shown here is derived from an EMBL/GenBank/DDBJ whole genome shotgun (WGS) entry which is preliminary data.</text>
</comment>
<sequence>MKPLVMMTLALFFIPTNFAGASTASERLVSILISNQTPTYTLSPLIEVFGADAVPFKKKSDTVFVHQFKVSQDDWFNKVNVKVVWKDAYLDTDKKKSDLEQWIILRVRRDFPDKFSILVYFGNNRSRDELTRLEGLSGVNEQFQVYFRAGQIVQFFRQSLGPQDALTKRAAKLWFWSAVKLAEEPKYFVIMSDEAERVAIEAYGGSSGLAERANAARSMYWYDLDEIDNYLARGDCATAKLILMEFKKLMDNAPNIFKIRYGKTPDVLQMKEQRIVQKCKS</sequence>
<feature type="chain" id="PRO_5037426919" evidence="1">
    <location>
        <begin position="20"/>
        <end position="281"/>
    </location>
</feature>
<name>A0A933LQ86_UNCTE</name>
<evidence type="ECO:0000313" key="3">
    <source>
        <dbReference type="Proteomes" id="UP000772181"/>
    </source>
</evidence>
<evidence type="ECO:0000313" key="2">
    <source>
        <dbReference type="EMBL" id="MBI4595918.1"/>
    </source>
</evidence>
<gene>
    <name evidence="2" type="ORF">HY730_06005</name>
</gene>
<proteinExistence type="predicted"/>
<accession>A0A933LQ86</accession>
<dbReference type="EMBL" id="JACQWF010000269">
    <property type="protein sequence ID" value="MBI4595918.1"/>
    <property type="molecule type" value="Genomic_DNA"/>
</dbReference>
<reference evidence="2" key="1">
    <citation type="submission" date="2020-07" db="EMBL/GenBank/DDBJ databases">
        <title>Huge and variable diversity of episymbiotic CPR bacteria and DPANN archaea in groundwater ecosystems.</title>
        <authorList>
            <person name="He C.Y."/>
            <person name="Keren R."/>
            <person name="Whittaker M."/>
            <person name="Farag I.F."/>
            <person name="Doudna J."/>
            <person name="Cate J.H.D."/>
            <person name="Banfield J.F."/>
        </authorList>
    </citation>
    <scope>NUCLEOTIDE SEQUENCE</scope>
    <source>
        <strain evidence="2">NC_groundwater_1482_Ag_S-0.65um_47_24</strain>
    </source>
</reference>